<reference evidence="1 2" key="1">
    <citation type="submission" date="2016-10" db="EMBL/GenBank/DDBJ databases">
        <title>Silvanigrella aquatica sp. nov., isolated from a freshwater lake located in the Black Forest, Germany, description of Silvanigrellaceae fam. nov., Silvanigrellales ord. nov., reclassification of the order Bdellovibrionales in the class Oligoflexia, reclassification of the families Bacteriovoracaceae and Halobacteriovoraceae in the new order Bacteriovoracales ord. nov., and reclassification of the family Pseudobacteriovoracaceae in the order Oligoflexiales.</title>
        <authorList>
            <person name="Hahn M.W."/>
            <person name="Schmidt J."/>
            <person name="Koll U."/>
            <person name="Rohde M."/>
            <person name="Verbag S."/>
            <person name="Pitt A."/>
            <person name="Nakai R."/>
            <person name="Naganuma T."/>
            <person name="Lang E."/>
        </authorList>
    </citation>
    <scope>NUCLEOTIDE SEQUENCE [LARGE SCALE GENOMIC DNA]</scope>
    <source>
        <strain evidence="1 2">MWH-Nonnen-W8red</strain>
    </source>
</reference>
<dbReference type="Proteomes" id="UP000184731">
    <property type="component" value="Chromosome"/>
</dbReference>
<organism evidence="1 2">
    <name type="scientific">Silvanigrella aquatica</name>
    <dbReference type="NCBI Taxonomy" id="1915309"/>
    <lineage>
        <taxon>Bacteria</taxon>
        <taxon>Pseudomonadati</taxon>
        <taxon>Bdellovibrionota</taxon>
        <taxon>Oligoflexia</taxon>
        <taxon>Silvanigrellales</taxon>
        <taxon>Silvanigrellaceae</taxon>
        <taxon>Silvanigrella</taxon>
    </lineage>
</organism>
<evidence type="ECO:0000313" key="2">
    <source>
        <dbReference type="Proteomes" id="UP000184731"/>
    </source>
</evidence>
<dbReference type="OrthoDB" id="9946317at2"/>
<dbReference type="AlphaFoldDB" id="A0A1L4CXA9"/>
<proteinExistence type="predicted"/>
<gene>
    <name evidence="1" type="ORF">AXG55_01005</name>
</gene>
<name>A0A1L4CXA9_9BACT</name>
<sequence>MFFADYSEIEEFLERLHHTPAIYSSAPTPNIAINNDLNKLGIDAMKLSSDFANAKLKIEDKDMNRESAERTRNS</sequence>
<keyword evidence="2" id="KW-1185">Reference proteome</keyword>
<protein>
    <submittedName>
        <fullName evidence="1">Uncharacterized protein</fullName>
    </submittedName>
</protein>
<dbReference type="EMBL" id="CP017834">
    <property type="protein sequence ID" value="APJ02585.1"/>
    <property type="molecule type" value="Genomic_DNA"/>
</dbReference>
<accession>A0A1L4CXA9</accession>
<evidence type="ECO:0000313" key="1">
    <source>
        <dbReference type="EMBL" id="APJ02585.1"/>
    </source>
</evidence>
<dbReference type="KEGG" id="saqi:AXG55_01005"/>
<dbReference type="RefSeq" id="WP_148696294.1">
    <property type="nucleotide sequence ID" value="NZ_CP017834.1"/>
</dbReference>